<dbReference type="PANTHER" id="PTHR12668:SF43">
    <property type="entry name" value="TRANSMEMBRANE PROTEIN 14 HOMOLOG"/>
    <property type="match status" value="1"/>
</dbReference>
<comment type="similarity">
    <text evidence="2">Belongs to the TMEM14 family.</text>
</comment>
<sequence>MTDIVGYVYGATVFTGGLVGYLKAGSTSSLLAGLIFGGLAALGAYQVSQDSKNVILALVVSLLLLVVMGTRFYKGRKWMPAGLVSLLSLLMVIRYASRLI</sequence>
<evidence type="ECO:0000256" key="2">
    <source>
        <dbReference type="ARBA" id="ARBA00007590"/>
    </source>
</evidence>
<evidence type="ECO:0000256" key="3">
    <source>
        <dbReference type="ARBA" id="ARBA00022692"/>
    </source>
</evidence>
<evidence type="ECO:0008006" key="9">
    <source>
        <dbReference type="Google" id="ProtNLM"/>
    </source>
</evidence>
<feature type="transmembrane region" description="Helical" evidence="6">
    <location>
        <begin position="6"/>
        <end position="22"/>
    </location>
</feature>
<feature type="transmembrane region" description="Helical" evidence="6">
    <location>
        <begin position="54"/>
        <end position="73"/>
    </location>
</feature>
<dbReference type="InterPro" id="IPR005349">
    <property type="entry name" value="TMEM14"/>
</dbReference>
<evidence type="ECO:0000313" key="7">
    <source>
        <dbReference type="EMBL" id="KAG1533126.1"/>
    </source>
</evidence>
<evidence type="ECO:0000256" key="6">
    <source>
        <dbReference type="SAM" id="Phobius"/>
    </source>
</evidence>
<dbReference type="Gene3D" id="1.10.10.1740">
    <property type="entry name" value="Transmembrane protein 14-like"/>
    <property type="match status" value="1"/>
</dbReference>
<dbReference type="Pfam" id="PF03647">
    <property type="entry name" value="Tmemb_14"/>
    <property type="match status" value="1"/>
</dbReference>
<dbReference type="AlphaFoldDB" id="A0A9P6XV77"/>
<dbReference type="GO" id="GO:0031966">
    <property type="term" value="C:mitochondrial membrane"/>
    <property type="evidence" value="ECO:0007669"/>
    <property type="project" value="TreeGrafter"/>
</dbReference>
<comment type="subcellular location">
    <subcellularLocation>
        <location evidence="1">Membrane</location>
        <topology evidence="1">Multi-pass membrane protein</topology>
    </subcellularLocation>
</comment>
<proteinExistence type="inferred from homology"/>
<dbReference type="FunFam" id="1.10.10.1740:FF:000002">
    <property type="entry name" value="Transmembrane protein 14C"/>
    <property type="match status" value="1"/>
</dbReference>
<keyword evidence="4 6" id="KW-1133">Transmembrane helix</keyword>
<feature type="transmembrane region" description="Helical" evidence="6">
    <location>
        <begin position="29"/>
        <end position="48"/>
    </location>
</feature>
<evidence type="ECO:0000256" key="5">
    <source>
        <dbReference type="ARBA" id="ARBA00023136"/>
    </source>
</evidence>
<dbReference type="EMBL" id="JAANIT010004072">
    <property type="protein sequence ID" value="KAG1533126.1"/>
    <property type="molecule type" value="Genomic_DNA"/>
</dbReference>
<organism evidence="7 8">
    <name type="scientific">Rhizopus oryzae</name>
    <name type="common">Mucormycosis agent</name>
    <name type="synonym">Rhizopus arrhizus var. delemar</name>
    <dbReference type="NCBI Taxonomy" id="64495"/>
    <lineage>
        <taxon>Eukaryota</taxon>
        <taxon>Fungi</taxon>
        <taxon>Fungi incertae sedis</taxon>
        <taxon>Mucoromycota</taxon>
        <taxon>Mucoromycotina</taxon>
        <taxon>Mucoromycetes</taxon>
        <taxon>Mucorales</taxon>
        <taxon>Mucorineae</taxon>
        <taxon>Rhizopodaceae</taxon>
        <taxon>Rhizopus</taxon>
    </lineage>
</organism>
<dbReference type="Proteomes" id="UP000717996">
    <property type="component" value="Unassembled WGS sequence"/>
</dbReference>
<keyword evidence="3 6" id="KW-0812">Transmembrane</keyword>
<evidence type="ECO:0000256" key="1">
    <source>
        <dbReference type="ARBA" id="ARBA00004141"/>
    </source>
</evidence>
<protein>
    <recommendedName>
        <fullName evidence="9">Transmembrane protein 14C</fullName>
    </recommendedName>
</protein>
<evidence type="ECO:0000256" key="4">
    <source>
        <dbReference type="ARBA" id="ARBA00022989"/>
    </source>
</evidence>
<gene>
    <name evidence="7" type="ORF">G6F51_012775</name>
</gene>
<name>A0A9P6XV77_RHIOR</name>
<feature type="transmembrane region" description="Helical" evidence="6">
    <location>
        <begin position="80"/>
        <end position="97"/>
    </location>
</feature>
<comment type="caution">
    <text evidence="7">The sequence shown here is derived from an EMBL/GenBank/DDBJ whole genome shotgun (WGS) entry which is preliminary data.</text>
</comment>
<evidence type="ECO:0000313" key="8">
    <source>
        <dbReference type="Proteomes" id="UP000717996"/>
    </source>
</evidence>
<keyword evidence="5 6" id="KW-0472">Membrane</keyword>
<dbReference type="GO" id="GO:0070453">
    <property type="term" value="P:regulation of heme biosynthetic process"/>
    <property type="evidence" value="ECO:0007669"/>
    <property type="project" value="TreeGrafter"/>
</dbReference>
<dbReference type="PANTHER" id="PTHR12668">
    <property type="entry name" value="TRANSMEMBRANE PROTEIN 14, 15"/>
    <property type="match status" value="1"/>
</dbReference>
<accession>A0A9P6XV77</accession>
<dbReference type="InterPro" id="IPR044890">
    <property type="entry name" value="TMEM14_sf"/>
</dbReference>
<reference evidence="7" key="1">
    <citation type="journal article" date="2020" name="Microb. Genom.">
        <title>Genetic diversity of clinical and environmental Mucorales isolates obtained from an investigation of mucormycosis cases among solid organ transplant recipients.</title>
        <authorList>
            <person name="Nguyen M.H."/>
            <person name="Kaul D."/>
            <person name="Muto C."/>
            <person name="Cheng S.J."/>
            <person name="Richter R.A."/>
            <person name="Bruno V.M."/>
            <person name="Liu G."/>
            <person name="Beyhan S."/>
            <person name="Sundermann A.J."/>
            <person name="Mounaud S."/>
            <person name="Pasculle A.W."/>
            <person name="Nierman W.C."/>
            <person name="Driscoll E."/>
            <person name="Cumbie R."/>
            <person name="Clancy C.J."/>
            <person name="Dupont C.L."/>
        </authorList>
    </citation>
    <scope>NUCLEOTIDE SEQUENCE</scope>
    <source>
        <strain evidence="7">GL16</strain>
    </source>
</reference>